<accession>A0ABT8AGV4</accession>
<dbReference type="Pfam" id="PF03690">
    <property type="entry name" value="MYG1_exonuc"/>
    <property type="match status" value="1"/>
</dbReference>
<sequence>MTATPGPLFVTHSGTFHLDDAFAYVVLRLAHGLGQTGVDHKLVRTRDKATIIQADTVWDVGAVYDAAAGRFDHHQRGAPVREGGTPLSAAGLVWRHHGEAAVAALLGSSGADVALVAQVAAEIDRDVVRRIDEIDHGENHPEDTLGLSSVVEDCNLRWNTPATGDQAAEDAAFLRASEVVEGFLRRRMEAVHARLAAMSVVLEAHRGSADPRIMEIDRKMPWQDPVFEYGLPVLYAVYPVATGNWMVDAMPPERGSYAQRLPLPEAWAGLLDAALVEASGIPDAVFVHRERFVGAARSRAGALAMARRAMEIGSATLPRQEGA</sequence>
<comment type="similarity">
    <text evidence="1">Belongs to the MYG1 family.</text>
</comment>
<reference evidence="3" key="1">
    <citation type="journal article" date="2019" name="Int. J. Syst. Evol. Microbiol.">
        <title>The Global Catalogue of Microorganisms (GCM) 10K type strain sequencing project: providing services to taxonomists for standard genome sequencing and annotation.</title>
        <authorList>
            <consortium name="The Broad Institute Genomics Platform"/>
            <consortium name="The Broad Institute Genome Sequencing Center for Infectious Disease"/>
            <person name="Wu L."/>
            <person name="Ma J."/>
        </authorList>
    </citation>
    <scope>NUCLEOTIDE SEQUENCE [LARGE SCALE GENOMIC DNA]</scope>
    <source>
        <strain evidence="3">CECT 7131</strain>
    </source>
</reference>
<dbReference type="PANTHER" id="PTHR11215">
    <property type="entry name" value="METAL DEPENDENT HYDROLASE - RELATED"/>
    <property type="match status" value="1"/>
</dbReference>
<dbReference type="RefSeq" id="WP_290320888.1">
    <property type="nucleotide sequence ID" value="NZ_JAUFPN010000305.1"/>
</dbReference>
<dbReference type="EMBL" id="JAUFPN010000305">
    <property type="protein sequence ID" value="MDN3568768.1"/>
    <property type="molecule type" value="Genomic_DNA"/>
</dbReference>
<dbReference type="Proteomes" id="UP001529369">
    <property type="component" value="Unassembled WGS sequence"/>
</dbReference>
<gene>
    <name evidence="2" type="ORF">QWZ14_30700</name>
</gene>
<evidence type="ECO:0000313" key="2">
    <source>
        <dbReference type="EMBL" id="MDN3568768.1"/>
    </source>
</evidence>
<evidence type="ECO:0000256" key="1">
    <source>
        <dbReference type="ARBA" id="ARBA00010105"/>
    </source>
</evidence>
<comment type="caution">
    <text evidence="2">The sequence shown here is derived from an EMBL/GenBank/DDBJ whole genome shotgun (WGS) entry which is preliminary data.</text>
</comment>
<keyword evidence="3" id="KW-1185">Reference proteome</keyword>
<protein>
    <submittedName>
        <fullName evidence="2">MYG1 family protein</fullName>
    </submittedName>
</protein>
<organism evidence="2 3">
    <name type="scientific">Paeniroseomonas aquatica</name>
    <dbReference type="NCBI Taxonomy" id="373043"/>
    <lineage>
        <taxon>Bacteria</taxon>
        <taxon>Pseudomonadati</taxon>
        <taxon>Pseudomonadota</taxon>
        <taxon>Alphaproteobacteria</taxon>
        <taxon>Acetobacterales</taxon>
        <taxon>Acetobacteraceae</taxon>
        <taxon>Paeniroseomonas</taxon>
    </lineage>
</organism>
<dbReference type="InterPro" id="IPR003226">
    <property type="entry name" value="MYG1_exonuclease"/>
</dbReference>
<name>A0ABT8AGV4_9PROT</name>
<proteinExistence type="inferred from homology"/>
<dbReference type="PANTHER" id="PTHR11215:SF1">
    <property type="entry name" value="MYG1 EXONUCLEASE"/>
    <property type="match status" value="1"/>
</dbReference>
<evidence type="ECO:0000313" key="3">
    <source>
        <dbReference type="Proteomes" id="UP001529369"/>
    </source>
</evidence>